<sequence length="181" mass="18799">RAPRTRSAHGEGDASALVPLTSPPSWLSSGCRISFCWGGGSVRRCSGYIRSATPPPSSPPVHGLHVVADELDTGRVQLLLAQGAAAVVLLAQVLVGEELREQVHQQARGKVADGQAALVDAAQLLLAQQAVGARHLEVGLRDLQLVEVDGHQPDLLGPPAGPLALKAVFYLDHGDVIGQAG</sequence>
<dbReference type="AlphaFoldDB" id="A0A8C0A666"/>
<name>A0A8C0A666_BOSMU</name>
<reference evidence="1" key="1">
    <citation type="submission" date="2019-05" db="EMBL/GenBank/DDBJ databases">
        <authorList>
            <person name="Zhang S."/>
            <person name="Liu J."/>
        </authorList>
    </citation>
    <scope>NUCLEOTIDE SEQUENCE [LARGE SCALE GENOMIC DNA]</scope>
</reference>
<dbReference type="GeneTree" id="ENSGT00390000010020"/>
<reference evidence="1" key="2">
    <citation type="submission" date="2025-08" db="UniProtKB">
        <authorList>
            <consortium name="Ensembl"/>
        </authorList>
    </citation>
    <scope>IDENTIFICATION</scope>
</reference>
<accession>A0A8C0A666</accession>
<keyword evidence="2" id="KW-1185">Reference proteome</keyword>
<protein>
    <submittedName>
        <fullName evidence="1">Uncharacterized protein</fullName>
    </submittedName>
</protein>
<proteinExistence type="predicted"/>
<reference evidence="1" key="3">
    <citation type="submission" date="2025-09" db="UniProtKB">
        <authorList>
            <consortium name="Ensembl"/>
        </authorList>
    </citation>
    <scope>IDENTIFICATION</scope>
</reference>
<organism evidence="1 2">
    <name type="scientific">Bos mutus grunniens</name>
    <name type="common">Wild yak</name>
    <name type="synonym">Bos grunniens</name>
    <dbReference type="NCBI Taxonomy" id="30521"/>
    <lineage>
        <taxon>Eukaryota</taxon>
        <taxon>Metazoa</taxon>
        <taxon>Chordata</taxon>
        <taxon>Craniata</taxon>
        <taxon>Vertebrata</taxon>
        <taxon>Euteleostomi</taxon>
        <taxon>Mammalia</taxon>
        <taxon>Eutheria</taxon>
        <taxon>Laurasiatheria</taxon>
        <taxon>Artiodactyla</taxon>
        <taxon>Ruminantia</taxon>
        <taxon>Pecora</taxon>
        <taxon>Bovidae</taxon>
        <taxon>Bovinae</taxon>
        <taxon>Bos</taxon>
    </lineage>
</organism>
<evidence type="ECO:0000313" key="1">
    <source>
        <dbReference type="Ensembl" id="ENSBGRP00000010372.1"/>
    </source>
</evidence>
<evidence type="ECO:0000313" key="2">
    <source>
        <dbReference type="Proteomes" id="UP000694520"/>
    </source>
</evidence>
<dbReference type="Proteomes" id="UP000694520">
    <property type="component" value="Chromosome 10"/>
</dbReference>
<dbReference type="Ensembl" id="ENSBGRT00000011937.1">
    <property type="protein sequence ID" value="ENSBGRP00000010372.1"/>
    <property type="gene ID" value="ENSBGRG00000006478.1"/>
</dbReference>